<dbReference type="InterPro" id="IPR036986">
    <property type="entry name" value="S4_RNA-bd_sf"/>
</dbReference>
<comment type="function">
    <text evidence="5">Responsible for synthesis of pseudouridine from uracil-516 in 16S ribosomal RNA.</text>
</comment>
<evidence type="ECO:0000313" key="9">
    <source>
        <dbReference type="EMBL" id="GAA6169504.1"/>
    </source>
</evidence>
<evidence type="ECO:0000313" key="10">
    <source>
        <dbReference type="Proteomes" id="UP001465153"/>
    </source>
</evidence>
<dbReference type="Pfam" id="PF00849">
    <property type="entry name" value="PseudoU_synth_2"/>
    <property type="match status" value="1"/>
</dbReference>
<dbReference type="Proteomes" id="UP001465153">
    <property type="component" value="Unassembled WGS sequence"/>
</dbReference>
<gene>
    <name evidence="9" type="primary">rsuA</name>
    <name evidence="9" type="ORF">NBRC116591_33150</name>
</gene>
<dbReference type="NCBIfam" id="TIGR00093">
    <property type="entry name" value="pseudouridine synthase"/>
    <property type="match status" value="1"/>
</dbReference>
<accession>A0ABQ0ACY0</accession>
<evidence type="ECO:0000256" key="5">
    <source>
        <dbReference type="ARBA" id="ARBA00037590"/>
    </source>
</evidence>
<comment type="catalytic activity">
    <reaction evidence="4">
        <text>uridine(516) in 16S rRNA = pseudouridine(516) in 16S rRNA</text>
        <dbReference type="Rhea" id="RHEA:38867"/>
        <dbReference type="Rhea" id="RHEA-COMP:10089"/>
        <dbReference type="Rhea" id="RHEA-COMP:10090"/>
        <dbReference type="ChEBI" id="CHEBI:65314"/>
        <dbReference type="ChEBI" id="CHEBI:65315"/>
        <dbReference type="EC" id="5.4.99.19"/>
    </reaction>
</comment>
<dbReference type="InterPro" id="IPR002942">
    <property type="entry name" value="S4_RNA-bd"/>
</dbReference>
<dbReference type="EC" id="5.4.99.-" evidence="7"/>
<evidence type="ECO:0000256" key="3">
    <source>
        <dbReference type="ARBA" id="ARBA00023235"/>
    </source>
</evidence>
<evidence type="ECO:0000259" key="8">
    <source>
        <dbReference type="SMART" id="SM00363"/>
    </source>
</evidence>
<keyword evidence="10" id="KW-1185">Reference proteome</keyword>
<dbReference type="Pfam" id="PF01479">
    <property type="entry name" value="S4"/>
    <property type="match status" value="1"/>
</dbReference>
<proteinExistence type="inferred from homology"/>
<dbReference type="InterPro" id="IPR020094">
    <property type="entry name" value="TruA/RsuA/RluB/E/F_N"/>
</dbReference>
<dbReference type="InterPro" id="IPR042092">
    <property type="entry name" value="PsdUridine_s_RsuA/RluB/E/F_cat"/>
</dbReference>
<dbReference type="Gene3D" id="3.30.70.1560">
    <property type="entry name" value="Alpha-L RNA-binding motif"/>
    <property type="match status" value="1"/>
</dbReference>
<keyword evidence="3 7" id="KW-0413">Isomerase</keyword>
<dbReference type="PROSITE" id="PS01149">
    <property type="entry name" value="PSI_RSU"/>
    <property type="match status" value="1"/>
</dbReference>
<sequence length="245" mass="27590">MRLDKFIADNSLFTRSEIKRLAKQKRIMVDGSVITNTAVQVSGEETISVEGENVVEQTHLYLKMHKPQGVVCATSDFENPTVIDELFQQAELENDTQTLLAIEKGNLQIVGRLDKDTTGLVLLTTDGEWNHRITSPKNHCDKTYRVQLAQPISAQDITALTRGITLKGEAKPTKPAKIEQHCDTEISLTISEGKYHQIKRMLAAVGNKVVELHRLKVGEIDLNDIPTQSQYQHLTIQEINQFIYD</sequence>
<feature type="domain" description="RNA-binding S4" evidence="8">
    <location>
        <begin position="1"/>
        <end position="63"/>
    </location>
</feature>
<dbReference type="PROSITE" id="PS50889">
    <property type="entry name" value="S4"/>
    <property type="match status" value="1"/>
</dbReference>
<dbReference type="RefSeq" id="WP_353304013.1">
    <property type="nucleotide sequence ID" value="NZ_BAABWN010000012.1"/>
</dbReference>
<evidence type="ECO:0000256" key="1">
    <source>
        <dbReference type="ARBA" id="ARBA00008348"/>
    </source>
</evidence>
<dbReference type="SUPFAM" id="SSF55120">
    <property type="entry name" value="Pseudouridine synthase"/>
    <property type="match status" value="1"/>
</dbReference>
<dbReference type="SMART" id="SM00363">
    <property type="entry name" value="S4"/>
    <property type="match status" value="1"/>
</dbReference>
<dbReference type="EMBL" id="BAABWN010000012">
    <property type="protein sequence ID" value="GAA6169504.1"/>
    <property type="molecule type" value="Genomic_DNA"/>
</dbReference>
<dbReference type="InterPro" id="IPR020103">
    <property type="entry name" value="PsdUridine_synth_cat_dom_sf"/>
</dbReference>
<dbReference type="Gene3D" id="3.10.290.10">
    <property type="entry name" value="RNA-binding S4 domain"/>
    <property type="match status" value="1"/>
</dbReference>
<keyword evidence="2 6" id="KW-0694">RNA-binding</keyword>
<dbReference type="InterPro" id="IPR000748">
    <property type="entry name" value="PsdUridine_synth_RsuA/RluB/E/F"/>
</dbReference>
<organism evidence="9 10">
    <name type="scientific">Sessilibacter corallicola</name>
    <dbReference type="NCBI Taxonomy" id="2904075"/>
    <lineage>
        <taxon>Bacteria</taxon>
        <taxon>Pseudomonadati</taxon>
        <taxon>Pseudomonadota</taxon>
        <taxon>Gammaproteobacteria</taxon>
        <taxon>Cellvibrionales</taxon>
        <taxon>Cellvibrionaceae</taxon>
        <taxon>Sessilibacter</taxon>
    </lineage>
</organism>
<dbReference type="SUPFAM" id="SSF55174">
    <property type="entry name" value="Alpha-L RNA-binding motif"/>
    <property type="match status" value="1"/>
</dbReference>
<comment type="similarity">
    <text evidence="1 7">Belongs to the pseudouridine synthase RsuA family.</text>
</comment>
<dbReference type="InterPro" id="IPR050343">
    <property type="entry name" value="RsuA_PseudoU_synthase"/>
</dbReference>
<reference evidence="9 10" key="1">
    <citation type="submission" date="2024-04" db="EMBL/GenBank/DDBJ databases">
        <title>Draft genome sequence of Sessilibacter corallicola NBRC 116591.</title>
        <authorList>
            <person name="Miyakawa T."/>
            <person name="Kusuya Y."/>
            <person name="Miura T."/>
        </authorList>
    </citation>
    <scope>NUCLEOTIDE SEQUENCE [LARGE SCALE GENOMIC DNA]</scope>
    <source>
        <strain evidence="9 10">KU-00831-HH</strain>
    </source>
</reference>
<evidence type="ECO:0000256" key="6">
    <source>
        <dbReference type="PROSITE-ProRule" id="PRU00182"/>
    </source>
</evidence>
<dbReference type="CDD" id="cd00165">
    <property type="entry name" value="S4"/>
    <property type="match status" value="1"/>
</dbReference>
<name>A0ABQ0ACY0_9GAMM</name>
<dbReference type="InterPro" id="IPR018496">
    <property type="entry name" value="PsdUridine_synth_RsuA/RluB_CS"/>
</dbReference>
<evidence type="ECO:0000256" key="2">
    <source>
        <dbReference type="ARBA" id="ARBA00022884"/>
    </source>
</evidence>
<dbReference type="InterPro" id="IPR006145">
    <property type="entry name" value="PsdUridine_synth_RsuA/RluA"/>
</dbReference>
<dbReference type="Gene3D" id="3.30.70.580">
    <property type="entry name" value="Pseudouridine synthase I, catalytic domain, N-terminal subdomain"/>
    <property type="match status" value="1"/>
</dbReference>
<dbReference type="PANTHER" id="PTHR47683:SF4">
    <property type="entry name" value="PSEUDOURIDINE SYNTHASE"/>
    <property type="match status" value="1"/>
</dbReference>
<protein>
    <recommendedName>
        <fullName evidence="7">Pseudouridine synthase</fullName>
        <ecNumber evidence="7">5.4.99.-</ecNumber>
    </recommendedName>
</protein>
<dbReference type="PANTHER" id="PTHR47683">
    <property type="entry name" value="PSEUDOURIDINE SYNTHASE FAMILY PROTEIN-RELATED"/>
    <property type="match status" value="1"/>
</dbReference>
<comment type="caution">
    <text evidence="9">The sequence shown here is derived from an EMBL/GenBank/DDBJ whole genome shotgun (WGS) entry which is preliminary data.</text>
</comment>
<evidence type="ECO:0000256" key="7">
    <source>
        <dbReference type="RuleBase" id="RU003887"/>
    </source>
</evidence>
<evidence type="ECO:0000256" key="4">
    <source>
        <dbReference type="ARBA" id="ARBA00036749"/>
    </source>
</evidence>
<dbReference type="CDD" id="cd02553">
    <property type="entry name" value="PseudoU_synth_RsuA"/>
    <property type="match status" value="1"/>
</dbReference>